<keyword evidence="3 8" id="KW-0540">Nuclease</keyword>
<keyword evidence="4 8" id="KW-0479">Metal-binding</keyword>
<feature type="binding site" evidence="8">
    <location>
        <position position="64"/>
    </location>
    <ligand>
        <name>Zn(2+)</name>
        <dbReference type="ChEBI" id="CHEBI:29105"/>
        <label>1</label>
        <note>catalytic</note>
    </ligand>
</feature>
<reference evidence="11" key="2">
    <citation type="submission" date="2020-09" db="EMBL/GenBank/DDBJ databases">
        <authorList>
            <person name="Sun Q."/>
            <person name="Ohkuma M."/>
        </authorList>
    </citation>
    <scope>NUCLEOTIDE SEQUENCE</scope>
    <source>
        <strain evidence="11">JCM 11219</strain>
    </source>
</reference>
<keyword evidence="5 8" id="KW-0255">Endonuclease</keyword>
<dbReference type="InterPro" id="IPR013471">
    <property type="entry name" value="RNase_Z/BN"/>
</dbReference>
<dbReference type="SMART" id="SM00849">
    <property type="entry name" value="Lactamase_B"/>
    <property type="match status" value="1"/>
</dbReference>
<proteinExistence type="inferred from homology"/>
<dbReference type="EC" id="3.1.26.11" evidence="8"/>
<evidence type="ECO:0000256" key="2">
    <source>
        <dbReference type="ARBA" id="ARBA00022694"/>
    </source>
</evidence>
<dbReference type="GO" id="GO:0008270">
    <property type="term" value="F:zinc ion binding"/>
    <property type="evidence" value="ECO:0007669"/>
    <property type="project" value="UniProtKB-UniRule"/>
</dbReference>
<name>A0A830EHP5_9CREN</name>
<dbReference type="NCBIfam" id="TIGR02651">
    <property type="entry name" value="RNase_Z"/>
    <property type="match status" value="1"/>
</dbReference>
<dbReference type="Gene3D" id="3.60.15.10">
    <property type="entry name" value="Ribonuclease Z/Hydroxyacylglutathione hydrolase-like"/>
    <property type="match status" value="1"/>
</dbReference>
<comment type="cofactor">
    <cofactor evidence="8">
        <name>Zn(2+)</name>
        <dbReference type="ChEBI" id="CHEBI:29105"/>
    </cofactor>
    <text evidence="8">Binds 2 Zn(2+) ions.</text>
</comment>
<reference evidence="13" key="3">
    <citation type="submission" date="2022-09" db="EMBL/GenBank/DDBJ databases">
        <title>Complete genome sequence of Vulcanisaeta souniana.</title>
        <authorList>
            <person name="Kato S."/>
            <person name="Itoh T."/>
            <person name="Ohkuma M."/>
        </authorList>
    </citation>
    <scope>NUCLEOTIDE SEQUENCE [LARGE SCALE GENOMIC DNA]</scope>
    <source>
        <strain evidence="13">JCM 11219</strain>
    </source>
</reference>
<feature type="binding site" evidence="8">
    <location>
        <position position="142"/>
    </location>
    <ligand>
        <name>Zn(2+)</name>
        <dbReference type="ChEBI" id="CHEBI:29105"/>
        <label>1</label>
        <note>catalytic</note>
    </ligand>
</feature>
<feature type="active site" description="Proton acceptor" evidence="8">
    <location>
        <position position="66"/>
    </location>
</feature>
<dbReference type="NCBIfam" id="NF000801">
    <property type="entry name" value="PRK00055.1-3"/>
    <property type="match status" value="1"/>
</dbReference>
<evidence type="ECO:0000313" key="12">
    <source>
        <dbReference type="Proteomes" id="UP000657075"/>
    </source>
</evidence>
<gene>
    <name evidence="8" type="primary">rnz</name>
    <name evidence="11" type="ORF">GCM10007112_20900</name>
    <name evidence="10" type="ORF">Vsou_20600</name>
</gene>
<keyword evidence="2 8" id="KW-0819">tRNA processing</keyword>
<organism evidence="11 12">
    <name type="scientific">Vulcanisaeta souniana JCM 11219</name>
    <dbReference type="NCBI Taxonomy" id="1293586"/>
    <lineage>
        <taxon>Archaea</taxon>
        <taxon>Thermoproteota</taxon>
        <taxon>Thermoprotei</taxon>
        <taxon>Thermoproteales</taxon>
        <taxon>Thermoproteaceae</taxon>
        <taxon>Vulcanisaeta</taxon>
    </lineage>
</organism>
<reference evidence="10" key="4">
    <citation type="journal article" date="2023" name="Microbiol. Resour. Announc.">
        <title>Complete Genome Sequence of Vulcanisaeta souniana Strain IC-059, a Hyperthermophilic Archaeon Isolated from Hot Spring Water in Japan.</title>
        <authorList>
            <person name="Kato S."/>
            <person name="Itoh T."/>
            <person name="Wu L."/>
            <person name="Ma J."/>
            <person name="Ohkuma M."/>
        </authorList>
    </citation>
    <scope>NUCLEOTIDE SEQUENCE</scope>
    <source>
        <strain evidence="10">JCM 11219</strain>
    </source>
</reference>
<dbReference type="EMBL" id="BMNM01000010">
    <property type="protein sequence ID" value="GGI83867.1"/>
    <property type="molecule type" value="Genomic_DNA"/>
</dbReference>
<evidence type="ECO:0000256" key="3">
    <source>
        <dbReference type="ARBA" id="ARBA00022722"/>
    </source>
</evidence>
<evidence type="ECO:0000256" key="5">
    <source>
        <dbReference type="ARBA" id="ARBA00022759"/>
    </source>
</evidence>
<keyword evidence="13" id="KW-1185">Reference proteome</keyword>
<dbReference type="PANTHER" id="PTHR46018">
    <property type="entry name" value="ZINC PHOSPHODIESTERASE ELAC PROTEIN 1"/>
    <property type="match status" value="1"/>
</dbReference>
<reference evidence="11" key="1">
    <citation type="journal article" date="2014" name="Int. J. Syst. Evol. Microbiol.">
        <title>Complete genome sequence of Corynebacterium casei LMG S-19264T (=DSM 44701T), isolated from a smear-ripened cheese.</title>
        <authorList>
            <consortium name="US DOE Joint Genome Institute (JGI-PGF)"/>
            <person name="Walter F."/>
            <person name="Albersmeier A."/>
            <person name="Kalinowski J."/>
            <person name="Ruckert C."/>
        </authorList>
    </citation>
    <scope>NUCLEOTIDE SEQUENCE</scope>
    <source>
        <strain evidence="11">JCM 11219</strain>
    </source>
</reference>
<dbReference type="Proteomes" id="UP000657075">
    <property type="component" value="Unassembled WGS sequence"/>
</dbReference>
<dbReference type="CDD" id="cd07717">
    <property type="entry name" value="RNaseZ_ZiPD-like_MBL-fold"/>
    <property type="match status" value="1"/>
</dbReference>
<feature type="binding site" evidence="8">
    <location>
        <position position="62"/>
    </location>
    <ligand>
        <name>Zn(2+)</name>
        <dbReference type="ChEBI" id="CHEBI:29105"/>
        <label>1</label>
        <note>catalytic</note>
    </ligand>
</feature>
<evidence type="ECO:0000259" key="9">
    <source>
        <dbReference type="SMART" id="SM00849"/>
    </source>
</evidence>
<sequence>MIIKVTFLGTGAGTPGKDRYLPAILVEDGQRRILLDAGEGIQYRLLEVGVSPLKVTHVFITHLHGDHVFGLPGLLATMAMLGRKEDIIISGPRGIMNLVRSTMEVVGDPPFHVWVYEIEPSENIKEVINEENFNLQCVLARHTVTDCAYSLEWRTYVGRFDPERARKLGVPVTYWKRLHMGETVVLDDGKVVKPEDVIDIKSSGVIKLVYTGDTAPSNSVIELARNAQVLIHESTFSAAEDGNLVWNQGHSRSIDAAWIARKANVDKLVLTHISNRYSDPELLAAEASEAFPNVVAARDLMSLLINA</sequence>
<evidence type="ECO:0000256" key="1">
    <source>
        <dbReference type="ARBA" id="ARBA00011738"/>
    </source>
</evidence>
<evidence type="ECO:0000256" key="8">
    <source>
        <dbReference type="HAMAP-Rule" id="MF_01818"/>
    </source>
</evidence>
<dbReference type="Pfam" id="PF23023">
    <property type="entry name" value="Anti-Pycsar_Apyc1"/>
    <property type="match status" value="1"/>
</dbReference>
<dbReference type="EMBL" id="AP026830">
    <property type="protein sequence ID" value="BDR92967.1"/>
    <property type="molecule type" value="Genomic_DNA"/>
</dbReference>
<dbReference type="InterPro" id="IPR001279">
    <property type="entry name" value="Metallo-B-lactamas"/>
</dbReference>
<protein>
    <recommendedName>
        <fullName evidence="8">Ribonuclease Z</fullName>
        <shortName evidence="8">RNase Z</shortName>
        <ecNumber evidence="8">3.1.26.11</ecNumber>
    </recommendedName>
    <alternativeName>
        <fullName evidence="8">tRNA 3 endonuclease</fullName>
    </alternativeName>
    <alternativeName>
        <fullName evidence="8">tRNase Z</fullName>
    </alternativeName>
</protein>
<keyword evidence="7 8" id="KW-0862">Zinc</keyword>
<accession>A0A830EHP5</accession>
<comment type="function">
    <text evidence="8">Zinc phosphodiesterase, which displays some tRNA 3'-processing endonuclease activity. Probably involved in tRNA maturation, by removing a 3'-trailer from precursor tRNA.</text>
</comment>
<feature type="binding site" evidence="8">
    <location>
        <position position="67"/>
    </location>
    <ligand>
        <name>Zn(2+)</name>
        <dbReference type="ChEBI" id="CHEBI:29105"/>
        <label>2</label>
        <note>catalytic</note>
    </ligand>
</feature>
<evidence type="ECO:0000313" key="11">
    <source>
        <dbReference type="EMBL" id="GGI83867.1"/>
    </source>
</evidence>
<comment type="subunit">
    <text evidence="1 8">Homodimer.</text>
</comment>
<dbReference type="HAMAP" id="MF_01818">
    <property type="entry name" value="RNase_Z_BN"/>
    <property type="match status" value="1"/>
</dbReference>
<feature type="binding site" evidence="8">
    <location>
        <position position="213"/>
    </location>
    <ligand>
        <name>Zn(2+)</name>
        <dbReference type="ChEBI" id="CHEBI:29105"/>
        <label>1</label>
        <note>catalytic</note>
    </ligand>
</feature>
<evidence type="ECO:0000256" key="7">
    <source>
        <dbReference type="ARBA" id="ARBA00022833"/>
    </source>
</evidence>
<comment type="similarity">
    <text evidence="8">Belongs to the RNase Z family.</text>
</comment>
<feature type="binding site" evidence="8">
    <location>
        <position position="272"/>
    </location>
    <ligand>
        <name>Zn(2+)</name>
        <dbReference type="ChEBI" id="CHEBI:29105"/>
        <label>2</label>
        <note>catalytic</note>
    </ligand>
</feature>
<dbReference type="OrthoDB" id="85118at2157"/>
<dbReference type="AlphaFoldDB" id="A0A830EHP5"/>
<dbReference type="SUPFAM" id="SSF56281">
    <property type="entry name" value="Metallo-hydrolase/oxidoreductase"/>
    <property type="match status" value="1"/>
</dbReference>
<evidence type="ECO:0000313" key="13">
    <source>
        <dbReference type="Proteomes" id="UP001060771"/>
    </source>
</evidence>
<feature type="domain" description="Metallo-beta-lactamase" evidence="9">
    <location>
        <begin position="20"/>
        <end position="196"/>
    </location>
</feature>
<dbReference type="PANTHER" id="PTHR46018:SF2">
    <property type="entry name" value="ZINC PHOSPHODIESTERASE ELAC PROTEIN 1"/>
    <property type="match status" value="1"/>
</dbReference>
<feature type="binding site" evidence="8">
    <location>
        <position position="66"/>
    </location>
    <ligand>
        <name>Zn(2+)</name>
        <dbReference type="ChEBI" id="CHEBI:29105"/>
        <label>2</label>
        <note>catalytic</note>
    </ligand>
</feature>
<dbReference type="RefSeq" id="WP_188603876.1">
    <property type="nucleotide sequence ID" value="NZ_BMNM01000010.1"/>
</dbReference>
<keyword evidence="6 8" id="KW-0378">Hydrolase</keyword>
<dbReference type="GO" id="GO:0042781">
    <property type="term" value="F:3'-tRNA processing endoribonuclease activity"/>
    <property type="evidence" value="ECO:0007669"/>
    <property type="project" value="UniProtKB-UniRule"/>
</dbReference>
<dbReference type="InterPro" id="IPR036866">
    <property type="entry name" value="RibonucZ/Hydroxyglut_hydro"/>
</dbReference>
<comment type="catalytic activity">
    <reaction evidence="8">
        <text>Endonucleolytic cleavage of RNA, removing extra 3' nucleotides from tRNA precursor, generating 3' termini of tRNAs. A 3'-hydroxy group is left at the tRNA terminus and a 5'-phosphoryl group is left at the trailer molecule.</text>
        <dbReference type="EC" id="3.1.26.11"/>
    </reaction>
</comment>
<evidence type="ECO:0000313" key="10">
    <source>
        <dbReference type="EMBL" id="BDR92967.1"/>
    </source>
</evidence>
<feature type="binding site" evidence="8">
    <location>
        <position position="213"/>
    </location>
    <ligand>
        <name>Zn(2+)</name>
        <dbReference type="ChEBI" id="CHEBI:29105"/>
        <label>2</label>
        <note>catalytic</note>
    </ligand>
</feature>
<dbReference type="Proteomes" id="UP001060771">
    <property type="component" value="Chromosome"/>
</dbReference>
<evidence type="ECO:0000256" key="4">
    <source>
        <dbReference type="ARBA" id="ARBA00022723"/>
    </source>
</evidence>
<evidence type="ECO:0000256" key="6">
    <source>
        <dbReference type="ARBA" id="ARBA00022801"/>
    </source>
</evidence>